<sequence length="201" mass="22746">MKIPSQAEAEKMLENAEKRNPGPWVKHSRLTAECAQKIAENCIDMDAHAAYVLGLLHDIGRRFGITGIRHVYDGWQYLNKLGFVDAARICLTHSFPYQNIDSFLGAIDVLPEQLAELKAALDTVVYDDYDKLIQLCDAFAFPDGVTLLETRLVDVVLRRGANSCLQQKWKATYDLKAYFEEKTHQNLYVLLNAHIGAEYAL</sequence>
<dbReference type="InterPro" id="IPR003607">
    <property type="entry name" value="HD/PDEase_dom"/>
</dbReference>
<dbReference type="Gene3D" id="1.10.3210.10">
    <property type="entry name" value="Hypothetical protein af1432"/>
    <property type="match status" value="1"/>
</dbReference>
<dbReference type="CDD" id="cd00077">
    <property type="entry name" value="HDc"/>
    <property type="match status" value="1"/>
</dbReference>
<reference evidence="2 3" key="1">
    <citation type="submission" date="2020-08" db="EMBL/GenBank/DDBJ databases">
        <authorList>
            <person name="Ren C."/>
            <person name="Gu Y."/>
            <person name="Xu Y."/>
        </authorList>
    </citation>
    <scope>NUCLEOTIDE SEQUENCE [LARGE SCALE GENOMIC DNA]</scope>
    <source>
        <strain evidence="2 3">LBM18003</strain>
    </source>
</reference>
<dbReference type="EMBL" id="CP060696">
    <property type="protein sequence ID" value="QNO19027.1"/>
    <property type="molecule type" value="Genomic_DNA"/>
</dbReference>
<gene>
    <name evidence="2" type="ORF">H6X83_05245</name>
</gene>
<protein>
    <submittedName>
        <fullName evidence="2">HDOD domain-containing protein</fullName>
    </submittedName>
</protein>
<dbReference type="KEGG" id="caml:H6X83_05245"/>
<evidence type="ECO:0000313" key="2">
    <source>
        <dbReference type="EMBL" id="QNO19027.1"/>
    </source>
</evidence>
<evidence type="ECO:0000313" key="3">
    <source>
        <dbReference type="Proteomes" id="UP000516046"/>
    </source>
</evidence>
<dbReference type="SUPFAM" id="SSF109604">
    <property type="entry name" value="HD-domain/PDEase-like"/>
    <property type="match status" value="1"/>
</dbReference>
<dbReference type="Proteomes" id="UP000516046">
    <property type="component" value="Chromosome"/>
</dbReference>
<dbReference type="Pfam" id="PF01966">
    <property type="entry name" value="HD"/>
    <property type="match status" value="1"/>
</dbReference>
<keyword evidence="3" id="KW-1185">Reference proteome</keyword>
<dbReference type="InterPro" id="IPR006674">
    <property type="entry name" value="HD_domain"/>
</dbReference>
<dbReference type="AlphaFoldDB" id="A0A7G9WK15"/>
<feature type="domain" description="HD" evidence="1">
    <location>
        <begin position="26"/>
        <end position="140"/>
    </location>
</feature>
<organism evidence="2 3">
    <name type="scientific">Caproicibacterium amylolyticum</name>
    <dbReference type="NCBI Taxonomy" id="2766537"/>
    <lineage>
        <taxon>Bacteria</taxon>
        <taxon>Bacillati</taxon>
        <taxon>Bacillota</taxon>
        <taxon>Clostridia</taxon>
        <taxon>Eubacteriales</taxon>
        <taxon>Oscillospiraceae</taxon>
        <taxon>Caproicibacterium</taxon>
    </lineage>
</organism>
<accession>A0A7G9WK15</accession>
<proteinExistence type="predicted"/>
<name>A0A7G9WK15_9FIRM</name>
<evidence type="ECO:0000259" key="1">
    <source>
        <dbReference type="Pfam" id="PF01966"/>
    </source>
</evidence>
<dbReference type="RefSeq" id="WP_212508096.1">
    <property type="nucleotide sequence ID" value="NZ_CP060696.1"/>
</dbReference>